<evidence type="ECO:0000256" key="2">
    <source>
        <dbReference type="ARBA" id="ARBA00023002"/>
    </source>
</evidence>
<organism evidence="5 6">
    <name type="scientific">Deinococcus lacus</name>
    <dbReference type="NCBI Taxonomy" id="392561"/>
    <lineage>
        <taxon>Bacteria</taxon>
        <taxon>Thermotogati</taxon>
        <taxon>Deinococcota</taxon>
        <taxon>Deinococci</taxon>
        <taxon>Deinococcales</taxon>
        <taxon>Deinococcaceae</taxon>
        <taxon>Deinococcus</taxon>
    </lineage>
</organism>
<comment type="similarity">
    <text evidence="1">Belongs to the aldehyde dehydrogenase family.</text>
</comment>
<dbReference type="Gene3D" id="3.40.605.10">
    <property type="entry name" value="Aldehyde Dehydrogenase, Chain A, domain 1"/>
    <property type="match status" value="1"/>
</dbReference>
<dbReference type="EMBL" id="JBHSWD010000001">
    <property type="protein sequence ID" value="MFC6592197.1"/>
    <property type="molecule type" value="Genomic_DNA"/>
</dbReference>
<keyword evidence="3" id="KW-0520">NAD</keyword>
<dbReference type="PANTHER" id="PTHR43570:SF20">
    <property type="entry name" value="ALDEHYDE DEHYDROGENASE ALDX-RELATED"/>
    <property type="match status" value="1"/>
</dbReference>
<proteinExistence type="inferred from homology"/>
<dbReference type="Proteomes" id="UP001596297">
    <property type="component" value="Unassembled WGS sequence"/>
</dbReference>
<feature type="domain" description="Aldehyde dehydrogenase" evidence="4">
    <location>
        <begin position="1"/>
        <end position="112"/>
    </location>
</feature>
<keyword evidence="6" id="KW-1185">Reference proteome</keyword>
<evidence type="ECO:0000259" key="4">
    <source>
        <dbReference type="Pfam" id="PF00171"/>
    </source>
</evidence>
<dbReference type="PANTHER" id="PTHR43570">
    <property type="entry name" value="ALDEHYDE DEHYDROGENASE"/>
    <property type="match status" value="1"/>
</dbReference>
<gene>
    <name evidence="5" type="ORF">ACFP81_09440</name>
</gene>
<dbReference type="Gene3D" id="3.40.309.10">
    <property type="entry name" value="Aldehyde Dehydrogenase, Chain A, domain 2"/>
    <property type="match status" value="1"/>
</dbReference>
<comment type="caution">
    <text evidence="5">The sequence shown here is derived from an EMBL/GenBank/DDBJ whole genome shotgun (WGS) entry which is preliminary data.</text>
</comment>
<dbReference type="InterPro" id="IPR015590">
    <property type="entry name" value="Aldehyde_DH_dom"/>
</dbReference>
<dbReference type="InterPro" id="IPR012394">
    <property type="entry name" value="Aldehyde_DH_NAD(P)"/>
</dbReference>
<dbReference type="InterPro" id="IPR016161">
    <property type="entry name" value="Ald_DH/histidinol_DH"/>
</dbReference>
<evidence type="ECO:0000313" key="5">
    <source>
        <dbReference type="EMBL" id="MFC6592197.1"/>
    </source>
</evidence>
<keyword evidence="2" id="KW-0560">Oxidoreductase</keyword>
<dbReference type="InterPro" id="IPR016162">
    <property type="entry name" value="Ald_DH_N"/>
</dbReference>
<evidence type="ECO:0000256" key="1">
    <source>
        <dbReference type="ARBA" id="ARBA00009986"/>
    </source>
</evidence>
<accession>A0ABW1YF98</accession>
<evidence type="ECO:0000313" key="6">
    <source>
        <dbReference type="Proteomes" id="UP001596297"/>
    </source>
</evidence>
<dbReference type="SUPFAM" id="SSF53720">
    <property type="entry name" value="ALDH-like"/>
    <property type="match status" value="1"/>
</dbReference>
<protein>
    <submittedName>
        <fullName evidence="5">Aldehyde dehydrogenase family protein</fullName>
    </submittedName>
</protein>
<dbReference type="Pfam" id="PF00171">
    <property type="entry name" value="Aldedh"/>
    <property type="match status" value="1"/>
</dbReference>
<name>A0ABW1YF98_9DEIO</name>
<evidence type="ECO:0000256" key="3">
    <source>
        <dbReference type="ARBA" id="ARBA00023027"/>
    </source>
</evidence>
<reference evidence="6" key="1">
    <citation type="journal article" date="2019" name="Int. J. Syst. Evol. Microbiol.">
        <title>The Global Catalogue of Microorganisms (GCM) 10K type strain sequencing project: providing services to taxonomists for standard genome sequencing and annotation.</title>
        <authorList>
            <consortium name="The Broad Institute Genomics Platform"/>
            <consortium name="The Broad Institute Genome Sequencing Center for Infectious Disease"/>
            <person name="Wu L."/>
            <person name="Ma J."/>
        </authorList>
    </citation>
    <scope>NUCLEOTIDE SEQUENCE [LARGE SCALE GENOMIC DNA]</scope>
    <source>
        <strain evidence="6">CGMCC 1.15772</strain>
    </source>
</reference>
<dbReference type="InterPro" id="IPR016163">
    <property type="entry name" value="Ald_DH_C"/>
</dbReference>
<dbReference type="RefSeq" id="WP_380083205.1">
    <property type="nucleotide sequence ID" value="NZ_JBHSWD010000001.1"/>
</dbReference>
<sequence>MTPTVVGNVTRAMPLMSQELFGPVLPVLPYDDLGTALADIGRGPTPLALYAFGDEAATRFIAAHTRSGGMVVNGVVVHITDHRLPFGGLGNSGMGHYHGEYGFRTFSHFRTIVHEGRLSATGLSYPPSQRLPARAAGWFLRLTERLP</sequence>